<accession>A0A3M7QPX4</accession>
<organism evidence="1 2">
    <name type="scientific">Brachionus plicatilis</name>
    <name type="common">Marine rotifer</name>
    <name type="synonym">Brachionus muelleri</name>
    <dbReference type="NCBI Taxonomy" id="10195"/>
    <lineage>
        <taxon>Eukaryota</taxon>
        <taxon>Metazoa</taxon>
        <taxon>Spiralia</taxon>
        <taxon>Gnathifera</taxon>
        <taxon>Rotifera</taxon>
        <taxon>Eurotatoria</taxon>
        <taxon>Monogononta</taxon>
        <taxon>Pseudotrocha</taxon>
        <taxon>Ploima</taxon>
        <taxon>Brachionidae</taxon>
        <taxon>Brachionus</taxon>
    </lineage>
</organism>
<dbReference type="OrthoDB" id="10545439at2759"/>
<dbReference type="Proteomes" id="UP000276133">
    <property type="component" value="Unassembled WGS sequence"/>
</dbReference>
<comment type="caution">
    <text evidence="1">The sequence shown here is derived from an EMBL/GenBank/DDBJ whole genome shotgun (WGS) entry which is preliminary data.</text>
</comment>
<protein>
    <submittedName>
        <fullName evidence="1">Uncharacterized protein</fullName>
    </submittedName>
</protein>
<evidence type="ECO:0000313" key="1">
    <source>
        <dbReference type="EMBL" id="RNA13400.1"/>
    </source>
</evidence>
<reference evidence="1 2" key="1">
    <citation type="journal article" date="2018" name="Sci. Rep.">
        <title>Genomic signatures of local adaptation to the degree of environmental predictability in rotifers.</title>
        <authorList>
            <person name="Franch-Gras L."/>
            <person name="Hahn C."/>
            <person name="Garcia-Roger E.M."/>
            <person name="Carmona M.J."/>
            <person name="Serra M."/>
            <person name="Gomez A."/>
        </authorList>
    </citation>
    <scope>NUCLEOTIDE SEQUENCE [LARGE SCALE GENOMIC DNA]</scope>
    <source>
        <strain evidence="1">HYR1</strain>
    </source>
</reference>
<evidence type="ECO:0000313" key="2">
    <source>
        <dbReference type="Proteomes" id="UP000276133"/>
    </source>
</evidence>
<gene>
    <name evidence="1" type="ORF">BpHYR1_028376</name>
</gene>
<name>A0A3M7QPX4_BRAPC</name>
<sequence length="243" mass="28692">MSVLKNDKLIEMFERKINFSIKKFHKKIFKFERSIKRLKVECNLDMYASSYRLQKSERLLQLLEKDACSKNKNTLTSTSNDIEDTSEGYFTSDTFSPVENPGLKDNLFKTVVPLITFHQVSEPDRVDSKECKVTLIWSIFDTANKKFLTSENPIIQSIKLYEIYSSCTDSLDHEELHFKQLEKKEIEKSPDWEIIGTVDIFEPPVKCKLEKCMKNWIYYFTVRIKYRNNECSEFSNVKRISLI</sequence>
<keyword evidence="2" id="KW-1185">Reference proteome</keyword>
<proteinExistence type="predicted"/>
<dbReference type="EMBL" id="REGN01005430">
    <property type="protein sequence ID" value="RNA13400.1"/>
    <property type="molecule type" value="Genomic_DNA"/>
</dbReference>
<dbReference type="AlphaFoldDB" id="A0A3M7QPX4"/>